<organism evidence="1 2">
    <name type="scientific">Mauremys mutica</name>
    <name type="common">yellowpond turtle</name>
    <dbReference type="NCBI Taxonomy" id="74926"/>
    <lineage>
        <taxon>Eukaryota</taxon>
        <taxon>Metazoa</taxon>
        <taxon>Chordata</taxon>
        <taxon>Craniata</taxon>
        <taxon>Vertebrata</taxon>
        <taxon>Euteleostomi</taxon>
        <taxon>Archelosauria</taxon>
        <taxon>Testudinata</taxon>
        <taxon>Testudines</taxon>
        <taxon>Cryptodira</taxon>
        <taxon>Durocryptodira</taxon>
        <taxon>Testudinoidea</taxon>
        <taxon>Geoemydidae</taxon>
        <taxon>Geoemydinae</taxon>
        <taxon>Mauremys</taxon>
    </lineage>
</organism>
<name>A0A9D4ARR4_9SAUR</name>
<comment type="caution">
    <text evidence="1">The sequence shown here is derived from an EMBL/GenBank/DDBJ whole genome shotgun (WGS) entry which is preliminary data.</text>
</comment>
<evidence type="ECO:0000313" key="1">
    <source>
        <dbReference type="EMBL" id="KAH1165960.1"/>
    </source>
</evidence>
<dbReference type="AlphaFoldDB" id="A0A9D4ARR4"/>
<sequence>MCCMVRIEWSGRKEQRQPKILHYWKPAEGQRKPESLPDNQHSFEGWEMSWITEDMGSEIRKCGVWCSSSQPLITEQKYNMENVPDDSLLFNITARNAPKAT</sequence>
<evidence type="ECO:0000313" key="2">
    <source>
        <dbReference type="Proteomes" id="UP000827986"/>
    </source>
</evidence>
<keyword evidence="2" id="KW-1185">Reference proteome</keyword>
<reference evidence="1" key="1">
    <citation type="submission" date="2021-09" db="EMBL/GenBank/DDBJ databases">
        <title>The genome of Mauremys mutica provides insights into the evolution of semi-aquatic lifestyle.</title>
        <authorList>
            <person name="Gong S."/>
            <person name="Gao Y."/>
        </authorList>
    </citation>
    <scope>NUCLEOTIDE SEQUENCE</scope>
    <source>
        <strain evidence="1">MM-2020</strain>
        <tissue evidence="1">Muscle</tissue>
    </source>
</reference>
<accession>A0A9D4ARR4</accession>
<protein>
    <submittedName>
        <fullName evidence="1">Uncharacterized protein</fullName>
    </submittedName>
</protein>
<dbReference type="EMBL" id="JAHDVG010000488">
    <property type="protein sequence ID" value="KAH1165960.1"/>
    <property type="molecule type" value="Genomic_DNA"/>
</dbReference>
<dbReference type="Proteomes" id="UP000827986">
    <property type="component" value="Unassembled WGS sequence"/>
</dbReference>
<gene>
    <name evidence="1" type="ORF">KIL84_023519</name>
</gene>
<proteinExistence type="predicted"/>